<dbReference type="AlphaFoldDB" id="A0AAN5C974"/>
<reference evidence="3" key="1">
    <citation type="submission" date="2022-10" db="EMBL/GenBank/DDBJ databases">
        <title>Genome assembly of Pristionchus species.</title>
        <authorList>
            <person name="Yoshida K."/>
            <person name="Sommer R.J."/>
        </authorList>
    </citation>
    <scope>NUCLEOTIDE SEQUENCE [LARGE SCALE GENOMIC DNA]</scope>
    <source>
        <strain evidence="3">RS5460</strain>
    </source>
</reference>
<comment type="caution">
    <text evidence="2">The sequence shown here is derived from an EMBL/GenBank/DDBJ whole genome shotgun (WGS) entry which is preliminary data.</text>
</comment>
<keyword evidence="3" id="KW-1185">Reference proteome</keyword>
<protein>
    <recommendedName>
        <fullName evidence="4">G protein-coupled receptor</fullName>
    </recommendedName>
</protein>
<evidence type="ECO:0000313" key="2">
    <source>
        <dbReference type="EMBL" id="GMR34502.1"/>
    </source>
</evidence>
<dbReference type="InterPro" id="IPR019422">
    <property type="entry name" value="7TM_GPCR_serpentine_rcpt_Srh"/>
</dbReference>
<dbReference type="Pfam" id="PF10318">
    <property type="entry name" value="7TM_GPCR_Srh"/>
    <property type="match status" value="1"/>
</dbReference>
<dbReference type="EMBL" id="BTRK01000002">
    <property type="protein sequence ID" value="GMR34502.1"/>
    <property type="molecule type" value="Genomic_DNA"/>
</dbReference>
<accession>A0AAN5C974</accession>
<evidence type="ECO:0008006" key="4">
    <source>
        <dbReference type="Google" id="ProtNLM"/>
    </source>
</evidence>
<organism evidence="2 3">
    <name type="scientific">Pristionchus mayeri</name>
    <dbReference type="NCBI Taxonomy" id="1317129"/>
    <lineage>
        <taxon>Eukaryota</taxon>
        <taxon>Metazoa</taxon>
        <taxon>Ecdysozoa</taxon>
        <taxon>Nematoda</taxon>
        <taxon>Chromadorea</taxon>
        <taxon>Rhabditida</taxon>
        <taxon>Rhabditina</taxon>
        <taxon>Diplogasteromorpha</taxon>
        <taxon>Diplogasteroidea</taxon>
        <taxon>Neodiplogasteridae</taxon>
        <taxon>Pristionchus</taxon>
    </lineage>
</organism>
<feature type="non-terminal residue" evidence="2">
    <location>
        <position position="80"/>
    </location>
</feature>
<name>A0AAN5C974_9BILA</name>
<evidence type="ECO:0000256" key="1">
    <source>
        <dbReference type="SAM" id="Phobius"/>
    </source>
</evidence>
<keyword evidence="1" id="KW-1133">Transmembrane helix</keyword>
<dbReference type="Proteomes" id="UP001328107">
    <property type="component" value="Unassembled WGS sequence"/>
</dbReference>
<proteinExistence type="predicted"/>
<feature type="non-terminal residue" evidence="2">
    <location>
        <position position="1"/>
    </location>
</feature>
<gene>
    <name evidence="2" type="ORF">PMAYCL1PPCAC_04697</name>
</gene>
<feature type="transmembrane region" description="Helical" evidence="1">
    <location>
        <begin position="21"/>
        <end position="48"/>
    </location>
</feature>
<keyword evidence="1" id="KW-0812">Transmembrane</keyword>
<evidence type="ECO:0000313" key="3">
    <source>
        <dbReference type="Proteomes" id="UP001328107"/>
    </source>
</evidence>
<keyword evidence="1" id="KW-0472">Membrane</keyword>
<sequence length="80" mass="9220">EISWIFTQNRTILLMPTNTPAAYMTLSVTLVVAIAHLSVFAILVFLIFRALEQHRNRMSERTRKMQKSITMRLPIQVSSS</sequence>